<name>A0A347VHV4_9HELI</name>
<reference evidence="2 5" key="4">
    <citation type="submission" date="2019-12" db="EMBL/GenBank/DDBJ databases">
        <title>Multi-Generational Helicobacter saguini Isolates.</title>
        <authorList>
            <person name="Mannion A."/>
            <person name="Shen Z."/>
            <person name="Fox J.G."/>
        </authorList>
    </citation>
    <scope>NUCLEOTIDE SEQUENCE [LARGE SCALE GENOMIC DNA]</scope>
    <source>
        <strain evidence="2">16-048</strain>
        <strain evidence="5">16-048 (F4)</strain>
    </source>
</reference>
<dbReference type="EMBL" id="JRMP02000014">
    <property type="protein sequence ID" value="TLD93317.1"/>
    <property type="molecule type" value="Genomic_DNA"/>
</dbReference>
<feature type="signal peptide" evidence="1">
    <location>
        <begin position="1"/>
        <end position="20"/>
    </location>
</feature>
<keyword evidence="1" id="KW-0732">Signal</keyword>
<dbReference type="RefSeq" id="WP_081948378.1">
    <property type="nucleotide sequence ID" value="NZ_JRMP02000014.1"/>
</dbReference>
<dbReference type="InterPro" id="IPR011250">
    <property type="entry name" value="OMP/PagP_B-barrel"/>
</dbReference>
<reference evidence="3" key="3">
    <citation type="submission" date="2018-04" db="EMBL/GenBank/DDBJ databases">
        <authorList>
            <person name="Sheh A."/>
            <person name="Shen Z."/>
            <person name="Mannion A.J."/>
            <person name="Fox J.G."/>
        </authorList>
    </citation>
    <scope>NUCLEOTIDE SEQUENCE</scope>
    <source>
        <strain evidence="3">MIT 97-6194</strain>
    </source>
</reference>
<evidence type="ECO:0000313" key="4">
    <source>
        <dbReference type="Proteomes" id="UP000029714"/>
    </source>
</evidence>
<dbReference type="Proteomes" id="UP000029714">
    <property type="component" value="Unassembled WGS sequence"/>
</dbReference>
<accession>A0A347VHV4</accession>
<dbReference type="Proteomes" id="UP000477070">
    <property type="component" value="Unassembled WGS sequence"/>
</dbReference>
<keyword evidence="4" id="KW-1185">Reference proteome</keyword>
<evidence type="ECO:0000256" key="1">
    <source>
        <dbReference type="SAM" id="SignalP"/>
    </source>
</evidence>
<dbReference type="SUPFAM" id="SSF56925">
    <property type="entry name" value="OMPA-like"/>
    <property type="match status" value="1"/>
</dbReference>
<reference evidence="3 4" key="1">
    <citation type="journal article" date="2014" name="Genome Announc.">
        <title>Draft genome sequences of eight enterohepatic helicobacter species isolated from both laboratory and wild rodents.</title>
        <authorList>
            <person name="Sheh A."/>
            <person name="Shen Z."/>
            <person name="Fox J.G."/>
        </authorList>
    </citation>
    <scope>NUCLEOTIDE SEQUENCE [LARGE SCALE GENOMIC DNA]</scope>
    <source>
        <strain evidence="3 4">MIT 97-6194</strain>
    </source>
</reference>
<dbReference type="PRINTS" id="PR01776">
    <property type="entry name" value="HPOMPFAMILY"/>
</dbReference>
<evidence type="ECO:0000313" key="5">
    <source>
        <dbReference type="Proteomes" id="UP000477070"/>
    </source>
</evidence>
<proteinExistence type="predicted"/>
<dbReference type="EMBL" id="QBIU01000001">
    <property type="protein sequence ID" value="MWV69237.1"/>
    <property type="molecule type" value="Genomic_DNA"/>
</dbReference>
<sequence>MRKFLSCVALSAILQSVVYAESEQSGLFIGASVGANILDFSAYDNGRKISSQSEVKTTYSIGVKFGYNYFFTEMLGLRGYLSYDFDGIIVPSVVFADAPYAKDIMYHNVGLNVDFMVNFLNMDYFSMGAFVGFNLGYAMASFTNKTMNEQMQQMADYNGFNIPINVGISVTLNSQHKLELGAKIQTLAAGYTSKTDRTSTFLFKPYIITLGYSYIF</sequence>
<evidence type="ECO:0000313" key="2">
    <source>
        <dbReference type="EMBL" id="MWV69237.1"/>
    </source>
</evidence>
<dbReference type="InterPro" id="IPR002718">
    <property type="entry name" value="OMP_Helicobacter"/>
</dbReference>
<dbReference type="Pfam" id="PF01856">
    <property type="entry name" value="HP_OMP"/>
    <property type="match status" value="1"/>
</dbReference>
<evidence type="ECO:0000313" key="3">
    <source>
        <dbReference type="EMBL" id="TLD93317.1"/>
    </source>
</evidence>
<protein>
    <submittedName>
        <fullName evidence="3">Outer membrane beta-barrel protein</fullName>
    </submittedName>
</protein>
<reference evidence="3 4" key="2">
    <citation type="journal article" date="2016" name="Infect. Immun.">
        <title>Helicobacter saguini, a Novel Helicobacter Isolated from Cotton-Top Tamarins with Ulcerative Colitis, Has Proinflammatory Properties and Induces Typhlocolitis and Dysplasia in Gnotobiotic IL-10-/- Mice.</title>
        <authorList>
            <person name="Shen Z."/>
            <person name="Mannion A."/>
            <person name="Whary M.T."/>
            <person name="Muthupalani S."/>
            <person name="Sheh A."/>
            <person name="Feng Y."/>
            <person name="Gong G."/>
            <person name="Vandamme P."/>
            <person name="Holcombe H.R."/>
            <person name="Paster B.J."/>
            <person name="Fox J.G."/>
        </authorList>
    </citation>
    <scope>NUCLEOTIDE SEQUENCE [LARGE SCALE GENOMIC DNA]</scope>
    <source>
        <strain evidence="3 4">MIT 97-6194</strain>
    </source>
</reference>
<dbReference type="AlphaFoldDB" id="A0A347VHV4"/>
<gene>
    <name evidence="2" type="ORF">DCO61_04225</name>
    <name evidence="3" type="ORF">LS64_008750</name>
</gene>
<dbReference type="OrthoDB" id="5329771at2"/>
<feature type="chain" id="PRO_5036329021" evidence="1">
    <location>
        <begin position="21"/>
        <end position="216"/>
    </location>
</feature>
<organism evidence="3 4">
    <name type="scientific">Helicobacter saguini</name>
    <dbReference type="NCBI Taxonomy" id="1548018"/>
    <lineage>
        <taxon>Bacteria</taxon>
        <taxon>Pseudomonadati</taxon>
        <taxon>Campylobacterota</taxon>
        <taxon>Epsilonproteobacteria</taxon>
        <taxon>Campylobacterales</taxon>
        <taxon>Helicobacteraceae</taxon>
        <taxon>Helicobacter</taxon>
    </lineage>
</organism>
<comment type="caution">
    <text evidence="3">The sequence shown here is derived from an EMBL/GenBank/DDBJ whole genome shotgun (WGS) entry which is preliminary data.</text>
</comment>